<dbReference type="SMART" id="SM00421">
    <property type="entry name" value="HTH_LUXR"/>
    <property type="match status" value="1"/>
</dbReference>
<dbReference type="AlphaFoldDB" id="A0A1M6S0A3"/>
<dbReference type="InterPro" id="IPR036388">
    <property type="entry name" value="WH-like_DNA-bd_sf"/>
</dbReference>
<dbReference type="PRINTS" id="PR00038">
    <property type="entry name" value="HTHLUXR"/>
</dbReference>
<organism evidence="5 6">
    <name type="scientific">Pseudonocardia thermophila</name>
    <dbReference type="NCBI Taxonomy" id="1848"/>
    <lineage>
        <taxon>Bacteria</taxon>
        <taxon>Bacillati</taxon>
        <taxon>Actinomycetota</taxon>
        <taxon>Actinomycetes</taxon>
        <taxon>Pseudonocardiales</taxon>
        <taxon>Pseudonocardiaceae</taxon>
        <taxon>Pseudonocardia</taxon>
    </lineage>
</organism>
<proteinExistence type="predicted"/>
<dbReference type="PANTHER" id="PTHR44688:SF16">
    <property type="entry name" value="DNA-BINDING TRANSCRIPTIONAL ACTIVATOR DEVR_DOSR"/>
    <property type="match status" value="1"/>
</dbReference>
<dbReference type="RefSeq" id="WP_159444879.1">
    <property type="nucleotide sequence ID" value="NZ_CALGVN010000011.1"/>
</dbReference>
<dbReference type="GO" id="GO:0006355">
    <property type="term" value="P:regulation of DNA-templated transcription"/>
    <property type="evidence" value="ECO:0007669"/>
    <property type="project" value="InterPro"/>
</dbReference>
<dbReference type="Gene3D" id="1.10.10.10">
    <property type="entry name" value="Winged helix-like DNA-binding domain superfamily/Winged helix DNA-binding domain"/>
    <property type="match status" value="1"/>
</dbReference>
<dbReference type="GO" id="GO:0003677">
    <property type="term" value="F:DNA binding"/>
    <property type="evidence" value="ECO:0007669"/>
    <property type="project" value="UniProtKB-KW"/>
</dbReference>
<dbReference type="CDD" id="cd06170">
    <property type="entry name" value="LuxR_C_like"/>
    <property type="match status" value="1"/>
</dbReference>
<dbReference type="STRING" id="1848.SAMN05443637_105248"/>
<dbReference type="Pfam" id="PF00196">
    <property type="entry name" value="GerE"/>
    <property type="match status" value="1"/>
</dbReference>
<evidence type="ECO:0000256" key="1">
    <source>
        <dbReference type="ARBA" id="ARBA00023015"/>
    </source>
</evidence>
<dbReference type="Proteomes" id="UP000184363">
    <property type="component" value="Unassembled WGS sequence"/>
</dbReference>
<keyword evidence="2" id="KW-0238">DNA-binding</keyword>
<feature type="domain" description="HTH luxR-type" evidence="4">
    <location>
        <begin position="260"/>
        <end position="325"/>
    </location>
</feature>
<dbReference type="PANTHER" id="PTHR44688">
    <property type="entry name" value="DNA-BINDING TRANSCRIPTIONAL ACTIVATOR DEVR_DOSR"/>
    <property type="match status" value="1"/>
</dbReference>
<gene>
    <name evidence="5" type="ORF">SAMN05443637_105248</name>
</gene>
<dbReference type="EMBL" id="FRAP01000005">
    <property type="protein sequence ID" value="SHK38070.1"/>
    <property type="molecule type" value="Genomic_DNA"/>
</dbReference>
<evidence type="ECO:0000259" key="4">
    <source>
        <dbReference type="PROSITE" id="PS50043"/>
    </source>
</evidence>
<keyword evidence="6" id="KW-1185">Reference proteome</keyword>
<keyword evidence="3" id="KW-0804">Transcription</keyword>
<dbReference type="PROSITE" id="PS50043">
    <property type="entry name" value="HTH_LUXR_2"/>
    <property type="match status" value="1"/>
</dbReference>
<evidence type="ECO:0000313" key="6">
    <source>
        <dbReference type="Proteomes" id="UP000184363"/>
    </source>
</evidence>
<dbReference type="InterPro" id="IPR016032">
    <property type="entry name" value="Sig_transdc_resp-reg_C-effctor"/>
</dbReference>
<dbReference type="SUPFAM" id="SSF46894">
    <property type="entry name" value="C-terminal effector domain of the bipartite response regulators"/>
    <property type="match status" value="1"/>
</dbReference>
<keyword evidence="1" id="KW-0805">Transcription regulation</keyword>
<name>A0A1M6S0A3_PSETH</name>
<evidence type="ECO:0000313" key="5">
    <source>
        <dbReference type="EMBL" id="SHK38070.1"/>
    </source>
</evidence>
<reference evidence="5 6" key="1">
    <citation type="submission" date="2016-11" db="EMBL/GenBank/DDBJ databases">
        <authorList>
            <person name="Jaros S."/>
            <person name="Januszkiewicz K."/>
            <person name="Wedrychowicz H."/>
        </authorList>
    </citation>
    <scope>NUCLEOTIDE SEQUENCE [LARGE SCALE GENOMIC DNA]</scope>
    <source>
        <strain evidence="5 6">DSM 43832</strain>
    </source>
</reference>
<accession>A0A1M6S0A3</accession>
<dbReference type="PROSITE" id="PS00622">
    <property type="entry name" value="HTH_LUXR_1"/>
    <property type="match status" value="1"/>
</dbReference>
<dbReference type="InterPro" id="IPR000792">
    <property type="entry name" value="Tscrpt_reg_LuxR_C"/>
</dbReference>
<evidence type="ECO:0000256" key="2">
    <source>
        <dbReference type="ARBA" id="ARBA00023125"/>
    </source>
</evidence>
<protein>
    <submittedName>
        <fullName evidence="5">Regulatory protein, luxR family</fullName>
    </submittedName>
</protein>
<evidence type="ECO:0000256" key="3">
    <source>
        <dbReference type="ARBA" id="ARBA00023163"/>
    </source>
</evidence>
<sequence length="331" mass="36359">MKASTVAAIAEVGSIVADAVRQAADPASIWEPLRRIASFDAAMISIRDPLTGQHQPLTNKGYEEPLLRFINREYLSCHSYDVARARRKPIRMQDVGPSFYQTRVYREFLADAGYREGFTLVLRSGGERGRITGLMTMSFGEARAADCLARRGLELVAPVLGRLVDVSRNSTWLTRMLESNAAAYMVDSNGNVIPAGPGDTPIEPSAVTISACRRLLASSNSSLVGYGARREGETWERVHIVRLPDIPPMNSSHVVLMIRHAALPHGITERELEVLTLISRGMSNREIGARLHISPRTIGRHVEHLLLKTGRANRSALASYAVEEGVIKLGL</sequence>
<dbReference type="OrthoDB" id="7337537at2"/>